<sequence length="61" mass="7104">MRLKSIFTNFIIDAVADLQAARCLENCLSDNLLFKDEVENRKIFLMTAEKFSKALYEFLVL</sequence>
<dbReference type="EMBL" id="CP020477">
    <property type="protein sequence ID" value="ARM76613.1"/>
    <property type="molecule type" value="Genomic_DNA"/>
</dbReference>
<evidence type="ECO:0000313" key="1">
    <source>
        <dbReference type="EMBL" id="ARM76613.1"/>
    </source>
</evidence>
<keyword evidence="2" id="KW-1185">Reference proteome</keyword>
<dbReference type="AlphaFoldDB" id="A0A1W6K246"/>
<reference evidence="1 2" key="1">
    <citation type="submission" date="2017-03" db="EMBL/GenBank/DDBJ databases">
        <title>Sulfur activation and transportation mechanism of thermophilic Archaea Acidianus manzaensis YN-25.</title>
        <authorList>
            <person name="Ma Y."/>
            <person name="Yang Y."/>
            <person name="Xia J."/>
        </authorList>
    </citation>
    <scope>NUCLEOTIDE SEQUENCE [LARGE SCALE GENOMIC DNA]</scope>
    <source>
        <strain evidence="1 2">YN-25</strain>
    </source>
</reference>
<dbReference type="Proteomes" id="UP000193404">
    <property type="component" value="Chromosome"/>
</dbReference>
<dbReference type="KEGG" id="aman:B6F84_11685"/>
<dbReference type="STRING" id="282676.B6F84_11685"/>
<protein>
    <submittedName>
        <fullName evidence="1">Uncharacterized protein</fullName>
    </submittedName>
</protein>
<proteinExistence type="predicted"/>
<accession>A0A1W6K246</accession>
<organism evidence="1 2">
    <name type="scientific">Acidianus manzaensis</name>
    <dbReference type="NCBI Taxonomy" id="282676"/>
    <lineage>
        <taxon>Archaea</taxon>
        <taxon>Thermoproteota</taxon>
        <taxon>Thermoprotei</taxon>
        <taxon>Sulfolobales</taxon>
        <taxon>Sulfolobaceae</taxon>
        <taxon>Acidianus</taxon>
    </lineage>
</organism>
<evidence type="ECO:0000313" key="2">
    <source>
        <dbReference type="Proteomes" id="UP000193404"/>
    </source>
</evidence>
<name>A0A1W6K246_9CREN</name>
<gene>
    <name evidence="1" type="ORF">B6F84_11685</name>
</gene>